<reference evidence="1" key="1">
    <citation type="submission" date="2023-07" db="EMBL/GenBank/DDBJ databases">
        <title>draft genome sequence of fig (Ficus carica).</title>
        <authorList>
            <person name="Takahashi T."/>
            <person name="Nishimura K."/>
        </authorList>
    </citation>
    <scope>NUCLEOTIDE SEQUENCE</scope>
</reference>
<protein>
    <submittedName>
        <fullName evidence="1">Uncharacterized protein</fullName>
    </submittedName>
</protein>
<sequence>MEAMSSAYVSHPFVIGCRGVNTPVMWGLISVDWTSPSTVLVLFNE</sequence>
<evidence type="ECO:0000313" key="2">
    <source>
        <dbReference type="Proteomes" id="UP001187192"/>
    </source>
</evidence>
<gene>
    <name evidence="1" type="ORF">TIFTF001_027314</name>
</gene>
<dbReference type="AlphaFoldDB" id="A0AA88DMT7"/>
<proteinExistence type="predicted"/>
<dbReference type="Proteomes" id="UP001187192">
    <property type="component" value="Unassembled WGS sequence"/>
</dbReference>
<organism evidence="1 2">
    <name type="scientific">Ficus carica</name>
    <name type="common">Common fig</name>
    <dbReference type="NCBI Taxonomy" id="3494"/>
    <lineage>
        <taxon>Eukaryota</taxon>
        <taxon>Viridiplantae</taxon>
        <taxon>Streptophyta</taxon>
        <taxon>Embryophyta</taxon>
        <taxon>Tracheophyta</taxon>
        <taxon>Spermatophyta</taxon>
        <taxon>Magnoliopsida</taxon>
        <taxon>eudicotyledons</taxon>
        <taxon>Gunneridae</taxon>
        <taxon>Pentapetalae</taxon>
        <taxon>rosids</taxon>
        <taxon>fabids</taxon>
        <taxon>Rosales</taxon>
        <taxon>Moraceae</taxon>
        <taxon>Ficeae</taxon>
        <taxon>Ficus</taxon>
    </lineage>
</organism>
<comment type="caution">
    <text evidence="1">The sequence shown here is derived from an EMBL/GenBank/DDBJ whole genome shotgun (WGS) entry which is preliminary data.</text>
</comment>
<evidence type="ECO:0000313" key="1">
    <source>
        <dbReference type="EMBL" id="GMN58213.1"/>
    </source>
</evidence>
<name>A0AA88DMT7_FICCA</name>
<accession>A0AA88DMT7</accession>
<dbReference type="EMBL" id="BTGU01000076">
    <property type="protein sequence ID" value="GMN58213.1"/>
    <property type="molecule type" value="Genomic_DNA"/>
</dbReference>
<keyword evidence="2" id="KW-1185">Reference proteome</keyword>